<feature type="transmembrane region" description="Helical" evidence="1">
    <location>
        <begin position="260"/>
        <end position="280"/>
    </location>
</feature>
<feature type="transmembrane region" description="Helical" evidence="1">
    <location>
        <begin position="20"/>
        <end position="40"/>
    </location>
</feature>
<gene>
    <name evidence="2" type="ORF">RHSIM_Rhsim10G0019200</name>
</gene>
<comment type="caution">
    <text evidence="2">The sequence shown here is derived from an EMBL/GenBank/DDBJ whole genome shotgun (WGS) entry which is preliminary data.</text>
</comment>
<evidence type="ECO:0000313" key="3">
    <source>
        <dbReference type="Proteomes" id="UP000626092"/>
    </source>
</evidence>
<sequence>MQISVTTTDATTLGYWLNWRVGLCAIWVLAPMLIALYMICKYERSDQSNFEETVILQDKTGVLCNDDAWRPCLQEIHPFWLLAFRVIAFFLLLGTLILDVIVHGGGILYYYTQWTYILVTIYFGLGSLLSMIGCYQYYKMGAASKFAGVGKDAEQGLYVPLTYSEAAYKAREEKSLDFQKKNEYYPSLVVLCHAFQVIFQMCAGAVMLTDFVYWSVIFPFLTIKDYDMNYVAFALTVITHSLNAILLLGDTSLNSLRFPWFRISYFILWTGVYVIVQWIVHACISLWWPYPFLDLSAPNSPFWYVVSITQSPLRRKRWFFLLFGMENHFTVLIPATDVFVGVLDAYSLLRCVCTNYGFKTLCIIEMVPSIVPGPEIKTISRLRSV</sequence>
<feature type="transmembrane region" description="Helical" evidence="1">
    <location>
        <begin position="114"/>
        <end position="138"/>
    </location>
</feature>
<keyword evidence="1" id="KW-0472">Membrane</keyword>
<dbReference type="GO" id="GO:0016020">
    <property type="term" value="C:membrane"/>
    <property type="evidence" value="ECO:0007669"/>
    <property type="project" value="TreeGrafter"/>
</dbReference>
<feature type="transmembrane region" description="Helical" evidence="1">
    <location>
        <begin position="228"/>
        <end position="248"/>
    </location>
</feature>
<keyword evidence="1" id="KW-1133">Transmembrane helix</keyword>
<feature type="transmembrane region" description="Helical" evidence="1">
    <location>
        <begin position="318"/>
        <end position="343"/>
    </location>
</feature>
<feature type="transmembrane region" description="Helical" evidence="1">
    <location>
        <begin position="79"/>
        <end position="102"/>
    </location>
</feature>
<organism evidence="2 3">
    <name type="scientific">Rhododendron simsii</name>
    <name type="common">Sims's rhododendron</name>
    <dbReference type="NCBI Taxonomy" id="118357"/>
    <lineage>
        <taxon>Eukaryota</taxon>
        <taxon>Viridiplantae</taxon>
        <taxon>Streptophyta</taxon>
        <taxon>Embryophyta</taxon>
        <taxon>Tracheophyta</taxon>
        <taxon>Spermatophyta</taxon>
        <taxon>Magnoliopsida</taxon>
        <taxon>eudicotyledons</taxon>
        <taxon>Gunneridae</taxon>
        <taxon>Pentapetalae</taxon>
        <taxon>asterids</taxon>
        <taxon>Ericales</taxon>
        <taxon>Ericaceae</taxon>
        <taxon>Ericoideae</taxon>
        <taxon>Rhodoreae</taxon>
        <taxon>Rhododendron</taxon>
    </lineage>
</organism>
<protein>
    <submittedName>
        <fullName evidence="2">Uncharacterized protein</fullName>
    </submittedName>
</protein>
<name>A0A834LDR6_RHOSS</name>
<proteinExistence type="predicted"/>
<evidence type="ECO:0000313" key="2">
    <source>
        <dbReference type="EMBL" id="KAF7130263.1"/>
    </source>
</evidence>
<evidence type="ECO:0000256" key="1">
    <source>
        <dbReference type="SAM" id="Phobius"/>
    </source>
</evidence>
<dbReference type="AlphaFoldDB" id="A0A834LDR6"/>
<dbReference type="Proteomes" id="UP000626092">
    <property type="component" value="Unassembled WGS sequence"/>
</dbReference>
<keyword evidence="1" id="KW-0812">Transmembrane</keyword>
<dbReference type="EMBL" id="WJXA01000010">
    <property type="protein sequence ID" value="KAF7130263.1"/>
    <property type="molecule type" value="Genomic_DNA"/>
</dbReference>
<keyword evidence="3" id="KW-1185">Reference proteome</keyword>
<dbReference type="PANTHER" id="PTHR12242:SF29">
    <property type="entry name" value="TRANSMEMBRANE PROTEIN"/>
    <property type="match status" value="1"/>
</dbReference>
<accession>A0A834LDR6</accession>
<reference evidence="2" key="1">
    <citation type="submission" date="2019-11" db="EMBL/GenBank/DDBJ databases">
        <authorList>
            <person name="Liu Y."/>
            <person name="Hou J."/>
            <person name="Li T.-Q."/>
            <person name="Guan C.-H."/>
            <person name="Wu X."/>
            <person name="Wu H.-Z."/>
            <person name="Ling F."/>
            <person name="Zhang R."/>
            <person name="Shi X.-G."/>
            <person name="Ren J.-P."/>
            <person name="Chen E.-F."/>
            <person name="Sun J.-M."/>
        </authorList>
    </citation>
    <scope>NUCLEOTIDE SEQUENCE</scope>
    <source>
        <strain evidence="2">Adult_tree_wgs_1</strain>
        <tissue evidence="2">Leaves</tissue>
    </source>
</reference>
<dbReference type="OrthoDB" id="419711at2759"/>
<feature type="transmembrane region" description="Helical" evidence="1">
    <location>
        <begin position="184"/>
        <end position="208"/>
    </location>
</feature>
<dbReference type="PANTHER" id="PTHR12242">
    <property type="entry name" value="OS02G0130600 PROTEIN-RELATED"/>
    <property type="match status" value="1"/>
</dbReference>